<name>A0A934S3P5_9BACT</name>
<keyword evidence="4" id="KW-1185">Reference proteome</keyword>
<proteinExistence type="predicted"/>
<dbReference type="Proteomes" id="UP000617628">
    <property type="component" value="Unassembled WGS sequence"/>
</dbReference>
<dbReference type="Gene3D" id="3.40.50.360">
    <property type="match status" value="1"/>
</dbReference>
<dbReference type="PANTHER" id="PTHR47307">
    <property type="entry name" value="GLUTATHIONE-REGULATED POTASSIUM-EFFLUX SYSTEM ANCILLARY PROTEIN KEFG"/>
    <property type="match status" value="1"/>
</dbReference>
<dbReference type="EMBL" id="JAENIL010000071">
    <property type="protein sequence ID" value="MBK1880111.1"/>
    <property type="molecule type" value="Genomic_DNA"/>
</dbReference>
<dbReference type="SUPFAM" id="SSF52218">
    <property type="entry name" value="Flavoproteins"/>
    <property type="match status" value="1"/>
</dbReference>
<dbReference type="Pfam" id="PF02525">
    <property type="entry name" value="Flavodoxin_2"/>
    <property type="match status" value="1"/>
</dbReference>
<dbReference type="InterPro" id="IPR046980">
    <property type="entry name" value="KefG/KefF"/>
</dbReference>
<evidence type="ECO:0000256" key="1">
    <source>
        <dbReference type="ARBA" id="ARBA00023002"/>
    </source>
</evidence>
<keyword evidence="1" id="KW-0560">Oxidoreductase</keyword>
<evidence type="ECO:0000313" key="4">
    <source>
        <dbReference type="Proteomes" id="UP000617628"/>
    </source>
</evidence>
<sequence length="203" mass="23115">MKKILINFAHPARSRSLINNALRSAIEGLENVTLNDLYAHYPDFLIDVKREQALCEEHDVIIFQHPFYWYSTPAIMKEWLDLVLQHGWGFGSHGNALAGKLFLQALTAGGDDSTYQKYGYNEFTISELTSPMRATAKLCKMTWLPPFAVLGIHRGLRQEKVSAYAEDYRQAVIALRDETLDLELVKQSPYLNSNLSTAIRRPV</sequence>
<evidence type="ECO:0000259" key="2">
    <source>
        <dbReference type="Pfam" id="PF02525"/>
    </source>
</evidence>
<dbReference type="GO" id="GO:0009055">
    <property type="term" value="F:electron transfer activity"/>
    <property type="evidence" value="ECO:0007669"/>
    <property type="project" value="TreeGrafter"/>
</dbReference>
<comment type="caution">
    <text evidence="3">The sequence shown here is derived from an EMBL/GenBank/DDBJ whole genome shotgun (WGS) entry which is preliminary data.</text>
</comment>
<gene>
    <name evidence="3" type="ORF">JIN87_24715</name>
</gene>
<reference evidence="3" key="1">
    <citation type="submission" date="2021-01" db="EMBL/GenBank/DDBJ databases">
        <title>Modified the classification status of verrucomicrobia.</title>
        <authorList>
            <person name="Feng X."/>
        </authorList>
    </citation>
    <scope>NUCLEOTIDE SEQUENCE</scope>
    <source>
        <strain evidence="3">KCTC 13126</strain>
    </source>
</reference>
<dbReference type="InterPro" id="IPR029039">
    <property type="entry name" value="Flavoprotein-like_sf"/>
</dbReference>
<evidence type="ECO:0000313" key="3">
    <source>
        <dbReference type="EMBL" id="MBK1880111.1"/>
    </source>
</evidence>
<dbReference type="GO" id="GO:0010181">
    <property type="term" value="F:FMN binding"/>
    <property type="evidence" value="ECO:0007669"/>
    <property type="project" value="TreeGrafter"/>
</dbReference>
<dbReference type="GO" id="GO:0003955">
    <property type="term" value="F:NAD(P)H dehydrogenase (quinone) activity"/>
    <property type="evidence" value="ECO:0007669"/>
    <property type="project" value="TreeGrafter"/>
</dbReference>
<organism evidence="3 4">
    <name type="scientific">Pelagicoccus mobilis</name>
    <dbReference type="NCBI Taxonomy" id="415221"/>
    <lineage>
        <taxon>Bacteria</taxon>
        <taxon>Pseudomonadati</taxon>
        <taxon>Verrucomicrobiota</taxon>
        <taxon>Opitutia</taxon>
        <taxon>Puniceicoccales</taxon>
        <taxon>Pelagicoccaceae</taxon>
        <taxon>Pelagicoccus</taxon>
    </lineage>
</organism>
<dbReference type="PANTHER" id="PTHR47307:SF1">
    <property type="entry name" value="GLUTATHIONE-REGULATED POTASSIUM-EFFLUX SYSTEM ANCILLARY PROTEIN KEFG"/>
    <property type="match status" value="1"/>
</dbReference>
<dbReference type="AlphaFoldDB" id="A0A934S3P5"/>
<accession>A0A934S3P5</accession>
<feature type="domain" description="Flavodoxin-like fold" evidence="2">
    <location>
        <begin position="2"/>
        <end position="170"/>
    </location>
</feature>
<dbReference type="InterPro" id="IPR003680">
    <property type="entry name" value="Flavodoxin_fold"/>
</dbReference>
<protein>
    <submittedName>
        <fullName evidence="3">NAD(P)H-dependent oxidoreductase</fullName>
    </submittedName>
</protein>
<dbReference type="RefSeq" id="WP_200358711.1">
    <property type="nucleotide sequence ID" value="NZ_JAENIL010000071.1"/>
</dbReference>